<protein>
    <recommendedName>
        <fullName evidence="2">Single-stranded-DNA-specific exonuclease RecJ</fullName>
    </recommendedName>
</protein>
<dbReference type="InterPro" id="IPR041122">
    <property type="entry name" value="RecJ_OB"/>
</dbReference>
<keyword evidence="4" id="KW-0378">Hydrolase</keyword>
<dbReference type="PANTHER" id="PTHR30255:SF2">
    <property type="entry name" value="SINGLE-STRANDED-DNA-SPECIFIC EXONUCLEASE RECJ"/>
    <property type="match status" value="1"/>
</dbReference>
<reference evidence="9 10" key="1">
    <citation type="submission" date="2021-05" db="EMBL/GenBank/DDBJ databases">
        <title>Fusibacter ferrireducens sp. nov., an anaerobic, sulfur- and Fe-reducing bacterium isolated from the mangrove sediment.</title>
        <authorList>
            <person name="Qiu D."/>
        </authorList>
    </citation>
    <scope>NUCLEOTIDE SEQUENCE [LARGE SCALE GENOMIC DNA]</scope>
    <source>
        <strain evidence="9 10">DSM 12116</strain>
    </source>
</reference>
<evidence type="ECO:0000259" key="6">
    <source>
        <dbReference type="Pfam" id="PF01368"/>
    </source>
</evidence>
<dbReference type="NCBIfam" id="TIGR00644">
    <property type="entry name" value="recJ"/>
    <property type="match status" value="1"/>
</dbReference>
<keyword evidence="5 9" id="KW-0269">Exonuclease</keyword>
<evidence type="ECO:0000256" key="2">
    <source>
        <dbReference type="ARBA" id="ARBA00019841"/>
    </source>
</evidence>
<dbReference type="SUPFAM" id="SSF64182">
    <property type="entry name" value="DHH phosphoesterases"/>
    <property type="match status" value="1"/>
</dbReference>
<feature type="domain" description="DHHA1" evidence="7">
    <location>
        <begin position="349"/>
        <end position="436"/>
    </location>
</feature>
<comment type="caution">
    <text evidence="9">The sequence shown here is derived from an EMBL/GenBank/DDBJ whole genome shotgun (WGS) entry which is preliminary data.</text>
</comment>
<dbReference type="Pfam" id="PF02272">
    <property type="entry name" value="DHHA1"/>
    <property type="match status" value="1"/>
</dbReference>
<dbReference type="InterPro" id="IPR001667">
    <property type="entry name" value="DDH_dom"/>
</dbReference>
<organism evidence="9 10">
    <name type="scientific">Fusibacter paucivorans</name>
    <dbReference type="NCBI Taxonomy" id="76009"/>
    <lineage>
        <taxon>Bacteria</taxon>
        <taxon>Bacillati</taxon>
        <taxon>Bacillota</taxon>
        <taxon>Clostridia</taxon>
        <taxon>Eubacteriales</taxon>
        <taxon>Eubacteriales Family XII. Incertae Sedis</taxon>
        <taxon>Fusibacter</taxon>
    </lineage>
</organism>
<dbReference type="GO" id="GO:0004527">
    <property type="term" value="F:exonuclease activity"/>
    <property type="evidence" value="ECO:0007669"/>
    <property type="project" value="UniProtKB-KW"/>
</dbReference>
<dbReference type="InterPro" id="IPR004610">
    <property type="entry name" value="RecJ"/>
</dbReference>
<comment type="similarity">
    <text evidence="1">Belongs to the RecJ family.</text>
</comment>
<dbReference type="InterPro" id="IPR003156">
    <property type="entry name" value="DHHA1_dom"/>
</dbReference>
<keyword evidence="3" id="KW-0540">Nuclease</keyword>
<dbReference type="Pfam" id="PF01368">
    <property type="entry name" value="DHH"/>
    <property type="match status" value="1"/>
</dbReference>
<dbReference type="RefSeq" id="WP_213237591.1">
    <property type="nucleotide sequence ID" value="NZ_JAHBCL010000024.1"/>
</dbReference>
<evidence type="ECO:0000256" key="3">
    <source>
        <dbReference type="ARBA" id="ARBA00022722"/>
    </source>
</evidence>
<dbReference type="Proteomes" id="UP000746471">
    <property type="component" value="Unassembled WGS sequence"/>
</dbReference>
<dbReference type="EMBL" id="JAHBCL010000024">
    <property type="protein sequence ID" value="MBS7527732.1"/>
    <property type="molecule type" value="Genomic_DNA"/>
</dbReference>
<evidence type="ECO:0000256" key="4">
    <source>
        <dbReference type="ARBA" id="ARBA00022801"/>
    </source>
</evidence>
<evidence type="ECO:0000259" key="8">
    <source>
        <dbReference type="Pfam" id="PF17768"/>
    </source>
</evidence>
<evidence type="ECO:0000259" key="7">
    <source>
        <dbReference type="Pfam" id="PF02272"/>
    </source>
</evidence>
<gene>
    <name evidence="9" type="primary">recJ</name>
    <name evidence="9" type="ORF">KHM83_13695</name>
</gene>
<proteinExistence type="inferred from homology"/>
<keyword evidence="10" id="KW-1185">Reference proteome</keyword>
<feature type="domain" description="DDH" evidence="6">
    <location>
        <begin position="82"/>
        <end position="228"/>
    </location>
</feature>
<dbReference type="PANTHER" id="PTHR30255">
    <property type="entry name" value="SINGLE-STRANDED-DNA-SPECIFIC EXONUCLEASE RECJ"/>
    <property type="match status" value="1"/>
</dbReference>
<dbReference type="Gene3D" id="3.10.310.30">
    <property type="match status" value="1"/>
</dbReference>
<dbReference type="Pfam" id="PF17768">
    <property type="entry name" value="RecJ_OB"/>
    <property type="match status" value="1"/>
</dbReference>
<evidence type="ECO:0000313" key="9">
    <source>
        <dbReference type="EMBL" id="MBS7527732.1"/>
    </source>
</evidence>
<dbReference type="InterPro" id="IPR051673">
    <property type="entry name" value="SSDNA_exonuclease_RecJ"/>
</dbReference>
<evidence type="ECO:0000313" key="10">
    <source>
        <dbReference type="Proteomes" id="UP000746471"/>
    </source>
</evidence>
<evidence type="ECO:0000256" key="1">
    <source>
        <dbReference type="ARBA" id="ARBA00005915"/>
    </source>
</evidence>
<dbReference type="InterPro" id="IPR038763">
    <property type="entry name" value="DHH_sf"/>
</dbReference>
<feature type="domain" description="RecJ OB" evidence="8">
    <location>
        <begin position="456"/>
        <end position="561"/>
    </location>
</feature>
<evidence type="ECO:0000256" key="5">
    <source>
        <dbReference type="ARBA" id="ARBA00022839"/>
    </source>
</evidence>
<name>A0ABS5PUM3_9FIRM</name>
<sequence length="778" mass="87688">MIFQNSIWEPVAVSEETIIKYSTIFQTEPLITKMLLDRGLKTREEAIRFFSPSLDALHDPFLLTDMDQAVTRIRKAVAGKEQIWLYGDYDVDGITSISILIHYFRSLGIKVQYYIPDRQDEGYGISVTGLDSIKAAGGTLVITVDCGITAVSEAEYAREIGLDLVITDHHECQETLPSAIAVVNPKREGYPFKMLAGCGVAFKLVQALAGDDFEVFYPKVIDILALGTIADIVPLADENRIFAKLGLAQMERSENAGIKALIKEANLEKKEVNAGHIGFVIAPRINASGRIGNPKIAVELLTTPHFGKAIKIAKELSALNAERQAREREIVEDAETYILKNIDLDRERVLIVVGRNWHTGIIGIVASKLSEKYSRPTVILNLEDDLAKGSARSIEGISIFEVLSQFKHLFLKFGGHEQAAGLTLKAEDVPKLKTELMAYGATSMPNYLLKLKKTVNGELTPKMVTHKLLDEIDQLKPFGVGNPRPQFAFKNLIIDDFTRIGKQQNHLKLIVNDGIRIYDALAFNQGDLTAYFRKNDRVHMLLYLEKNSFMGVETIQFMIRDMVKNRMPLSAYLLQKISEAEAAYLTSEKNIAINGKFTKIQDFDIIFSSGQALPLLIYNQEGLIRFKDYVFSENRYNYTVHFNMLNALEQREGYVDVVFMPLSEATSALMTGYVLEDALRAQTLAALIPDRDDVALIYKRIGSIEEIAVEKLAAHVNMHLTKCLLGLKLLEEMALFNVERQGALMKFHKMPRPEQKVDIEQIPLYRHLMDEWRDLSRY</sequence>
<dbReference type="Gene3D" id="3.90.1640.30">
    <property type="match status" value="1"/>
</dbReference>
<accession>A0ABS5PUM3</accession>